<accession>A0A0A2UVT8</accession>
<gene>
    <name evidence="2" type="ORF">N780_01370</name>
</gene>
<dbReference type="AlphaFoldDB" id="A0A0A2UVT8"/>
<organism evidence="2 3">
    <name type="scientific">Pontibacillus chungwhensis BH030062</name>
    <dbReference type="NCBI Taxonomy" id="1385513"/>
    <lineage>
        <taxon>Bacteria</taxon>
        <taxon>Bacillati</taxon>
        <taxon>Bacillota</taxon>
        <taxon>Bacilli</taxon>
        <taxon>Bacillales</taxon>
        <taxon>Bacillaceae</taxon>
        <taxon>Pontibacillus</taxon>
    </lineage>
</organism>
<dbReference type="RefSeq" id="WP_036781358.1">
    <property type="nucleotide sequence ID" value="NZ_AVBG01000003.1"/>
</dbReference>
<name>A0A0A2UVT8_9BACI</name>
<comment type="caution">
    <text evidence="2">The sequence shown here is derived from an EMBL/GenBank/DDBJ whole genome shotgun (WGS) entry which is preliminary data.</text>
</comment>
<keyword evidence="1" id="KW-1133">Transmembrane helix</keyword>
<dbReference type="STRING" id="1385513.N780_01370"/>
<evidence type="ECO:0000256" key="1">
    <source>
        <dbReference type="SAM" id="Phobius"/>
    </source>
</evidence>
<evidence type="ECO:0000313" key="3">
    <source>
        <dbReference type="Proteomes" id="UP000030153"/>
    </source>
</evidence>
<keyword evidence="1" id="KW-0472">Membrane</keyword>
<protein>
    <submittedName>
        <fullName evidence="2">Uncharacterized protein</fullName>
    </submittedName>
</protein>
<keyword evidence="3" id="KW-1185">Reference proteome</keyword>
<proteinExistence type="predicted"/>
<sequence>MKDRTFLYIIGGVAIVSWLLYFAAYFNHYKMHYIVEGLIFSASATILYFVLVASFFKGSGGRKVTGTILGLVAATFVVVIAL</sequence>
<evidence type="ECO:0000313" key="2">
    <source>
        <dbReference type="EMBL" id="KGP92377.1"/>
    </source>
</evidence>
<keyword evidence="1" id="KW-0812">Transmembrane</keyword>
<dbReference type="Proteomes" id="UP000030153">
    <property type="component" value="Unassembled WGS sequence"/>
</dbReference>
<feature type="transmembrane region" description="Helical" evidence="1">
    <location>
        <begin position="64"/>
        <end position="81"/>
    </location>
</feature>
<dbReference type="EMBL" id="AVBG01000003">
    <property type="protein sequence ID" value="KGP92377.1"/>
    <property type="molecule type" value="Genomic_DNA"/>
</dbReference>
<feature type="transmembrane region" description="Helical" evidence="1">
    <location>
        <begin position="38"/>
        <end position="58"/>
    </location>
</feature>
<reference evidence="2 3" key="1">
    <citation type="submission" date="2013-08" db="EMBL/GenBank/DDBJ databases">
        <title>Genome of Pontibacillus chungwhensis.</title>
        <authorList>
            <person name="Wang Q."/>
            <person name="Wang G."/>
        </authorList>
    </citation>
    <scope>NUCLEOTIDE SEQUENCE [LARGE SCALE GENOMIC DNA]</scope>
    <source>
        <strain evidence="2 3">BH030062</strain>
    </source>
</reference>
<feature type="transmembrane region" description="Helical" evidence="1">
    <location>
        <begin position="6"/>
        <end position="26"/>
    </location>
</feature>